<feature type="transmembrane region" description="Helical" evidence="1">
    <location>
        <begin position="195"/>
        <end position="214"/>
    </location>
</feature>
<dbReference type="AlphaFoldDB" id="A0A2U2X5C8"/>
<keyword evidence="3" id="KW-1185">Reference proteome</keyword>
<evidence type="ECO:0008006" key="4">
    <source>
        <dbReference type="Google" id="ProtNLM"/>
    </source>
</evidence>
<name>A0A2U2X5C8_9FLAO</name>
<evidence type="ECO:0000256" key="1">
    <source>
        <dbReference type="SAM" id="Phobius"/>
    </source>
</evidence>
<dbReference type="RefSeq" id="WP_146194229.1">
    <property type="nucleotide sequence ID" value="NZ_QFRJ01000013.1"/>
</dbReference>
<evidence type="ECO:0000313" key="2">
    <source>
        <dbReference type="EMBL" id="PWH82954.1"/>
    </source>
</evidence>
<feature type="transmembrane region" description="Helical" evidence="1">
    <location>
        <begin position="142"/>
        <end position="160"/>
    </location>
</feature>
<accession>A0A2U2X5C8</accession>
<protein>
    <recommendedName>
        <fullName evidence="4">PAP2 family protein</fullName>
    </recommendedName>
</protein>
<feature type="transmembrane region" description="Helical" evidence="1">
    <location>
        <begin position="114"/>
        <end position="135"/>
    </location>
</feature>
<gene>
    <name evidence="2" type="ORF">DIT68_13745</name>
</gene>
<feature type="transmembrane region" description="Helical" evidence="1">
    <location>
        <begin position="92"/>
        <end position="108"/>
    </location>
</feature>
<reference evidence="2 3" key="1">
    <citation type="submission" date="2018-05" db="EMBL/GenBank/DDBJ databases">
        <title>Brumimicrobium oceani sp. nov., isolated from coastal sediment.</title>
        <authorList>
            <person name="Kou Y."/>
        </authorList>
    </citation>
    <scope>NUCLEOTIDE SEQUENCE [LARGE SCALE GENOMIC DNA]</scope>
    <source>
        <strain evidence="2 3">C305</strain>
    </source>
</reference>
<reference evidence="2 3" key="2">
    <citation type="submission" date="2018-05" db="EMBL/GenBank/DDBJ databases">
        <authorList>
            <person name="Lanie J.A."/>
            <person name="Ng W.-L."/>
            <person name="Kazmierczak K.M."/>
            <person name="Andrzejewski T.M."/>
            <person name="Davidsen T.M."/>
            <person name="Wayne K.J."/>
            <person name="Tettelin H."/>
            <person name="Glass J.I."/>
            <person name="Rusch D."/>
            <person name="Podicherti R."/>
            <person name="Tsui H.-C.T."/>
            <person name="Winkler M.E."/>
        </authorList>
    </citation>
    <scope>NUCLEOTIDE SEQUENCE [LARGE SCALE GENOMIC DNA]</scope>
    <source>
        <strain evidence="2 3">C305</strain>
    </source>
</reference>
<keyword evidence="1" id="KW-0472">Membrane</keyword>
<dbReference type="EMBL" id="QFRJ01000013">
    <property type="protein sequence ID" value="PWH82954.1"/>
    <property type="molecule type" value="Genomic_DNA"/>
</dbReference>
<feature type="transmembrane region" description="Helical" evidence="1">
    <location>
        <begin position="7"/>
        <end position="30"/>
    </location>
</feature>
<keyword evidence="1" id="KW-1133">Transmembrane helix</keyword>
<dbReference type="OrthoDB" id="9786064at2"/>
<sequence length="215" mass="23760">MKQISTLLSWVFLPLFTPIYGLLIVLYLPVQSSSFVASESLYMLDPAVKFLFLLLFLVFIVMAPGLSLVVLRLNKTITSLQMESREERLTPIAIMTFYCLVLYLFLMFQAENAMIPSVIKAMVVGGALGAGTAYFITKKIKISLHGMGMGSLFGFVYMFSLPLEQAPIAMLITVLLAGGIVLAGRLFLKAHTLKEVGLGYLLGFASQVICIYFYP</sequence>
<comment type="caution">
    <text evidence="2">The sequence shown here is derived from an EMBL/GenBank/DDBJ whole genome shotgun (WGS) entry which is preliminary data.</text>
</comment>
<evidence type="ECO:0000313" key="3">
    <source>
        <dbReference type="Proteomes" id="UP000245370"/>
    </source>
</evidence>
<feature type="transmembrane region" description="Helical" evidence="1">
    <location>
        <begin position="166"/>
        <end position="188"/>
    </location>
</feature>
<dbReference type="Proteomes" id="UP000245370">
    <property type="component" value="Unassembled WGS sequence"/>
</dbReference>
<keyword evidence="1" id="KW-0812">Transmembrane</keyword>
<proteinExistence type="predicted"/>
<organism evidence="2 3">
    <name type="scientific">Brumimicrobium oceani</name>
    <dbReference type="NCBI Taxonomy" id="2100725"/>
    <lineage>
        <taxon>Bacteria</taxon>
        <taxon>Pseudomonadati</taxon>
        <taxon>Bacteroidota</taxon>
        <taxon>Flavobacteriia</taxon>
        <taxon>Flavobacteriales</taxon>
        <taxon>Crocinitomicaceae</taxon>
        <taxon>Brumimicrobium</taxon>
    </lineage>
</organism>
<feature type="transmembrane region" description="Helical" evidence="1">
    <location>
        <begin position="50"/>
        <end position="71"/>
    </location>
</feature>